<name>A0ABY8VX72_9MYCO</name>
<feature type="transmembrane region" description="Helical" evidence="1">
    <location>
        <begin position="12"/>
        <end position="31"/>
    </location>
</feature>
<protein>
    <recommendedName>
        <fullName evidence="4">Secreted protein</fullName>
    </recommendedName>
</protein>
<reference evidence="2 3" key="1">
    <citation type="journal article" date="2023" name="Microbiol. Resour. Announc.">
        <title>Complete Genome Sequence of Mycobacterium wuenschmanii, a novel Nontuberculous Mycobacterium Isolated from a captive population of Amazon Milk Frogs.</title>
        <authorList>
            <person name="Hicks J."/>
            <person name="Zeineldin M."/>
            <person name="Ward H."/>
            <person name="Wuenschmann A."/>
            <person name="Camp P."/>
            <person name="Farrell D."/>
            <person name="Lehman K."/>
            <person name="Thacker T."/>
            <person name="Cuthbert E."/>
        </authorList>
    </citation>
    <scope>NUCLEOTIDE SEQUENCE [LARGE SCALE GENOMIC DNA]</scope>
    <source>
        <strain evidence="2 3">Wuenschmanii</strain>
    </source>
</reference>
<proteinExistence type="predicted"/>
<evidence type="ECO:0008006" key="4">
    <source>
        <dbReference type="Google" id="ProtNLM"/>
    </source>
</evidence>
<evidence type="ECO:0000256" key="1">
    <source>
        <dbReference type="SAM" id="Phobius"/>
    </source>
</evidence>
<evidence type="ECO:0000313" key="3">
    <source>
        <dbReference type="Proteomes" id="UP001236585"/>
    </source>
</evidence>
<keyword evidence="3" id="KW-1185">Reference proteome</keyword>
<gene>
    <name evidence="2" type="ORF">PT015_23120</name>
</gene>
<evidence type="ECO:0000313" key="2">
    <source>
        <dbReference type="EMBL" id="WIM87686.1"/>
    </source>
</evidence>
<keyword evidence="1" id="KW-0812">Transmembrane</keyword>
<keyword evidence="1" id="KW-0472">Membrane</keyword>
<dbReference type="RefSeq" id="WP_285187538.1">
    <property type="nucleotide sequence ID" value="NZ_CP126981.1"/>
</dbReference>
<dbReference type="Proteomes" id="UP001236585">
    <property type="component" value="Chromosome"/>
</dbReference>
<dbReference type="EMBL" id="CP126981">
    <property type="protein sequence ID" value="WIM87686.1"/>
    <property type="molecule type" value="Genomic_DNA"/>
</dbReference>
<accession>A0ABY8VX72</accession>
<organism evidence="2 3">
    <name type="scientific">Candidatus Mycobacterium wuenschmannii</name>
    <dbReference type="NCBI Taxonomy" id="3027808"/>
    <lineage>
        <taxon>Bacteria</taxon>
        <taxon>Bacillati</taxon>
        <taxon>Actinomycetota</taxon>
        <taxon>Actinomycetes</taxon>
        <taxon>Mycobacteriales</taxon>
        <taxon>Mycobacteriaceae</taxon>
        <taxon>Mycobacterium</taxon>
    </lineage>
</organism>
<sequence length="198" mass="21845">MNSWIRRNGRAIVISVLVVGLIGITVTLPAWRENIGYRLPKHVVPYGSSIVIGNTRWQLSPVTAPSVQELRKKRGFLPDDPYDIPPDGRLATYLLRRTKNGKPVGVPDGYPACTAAVNSGDRQWTRASFSLGVTEWEINGGVSAICSPRHTEPLLVAIIVPKDVTLTSVDVQFLPESWDNKKQMSKATDLLVIRFNTG</sequence>
<keyword evidence="1" id="KW-1133">Transmembrane helix</keyword>